<feature type="transmembrane region" description="Helical" evidence="9">
    <location>
        <begin position="556"/>
        <end position="580"/>
    </location>
</feature>
<keyword evidence="7" id="KW-0406">Ion transport</keyword>
<protein>
    <recommendedName>
        <fullName evidence="15">CSC1-like protein HYP1</fullName>
    </recommendedName>
</protein>
<feature type="transmembrane region" description="Helical" evidence="9">
    <location>
        <begin position="144"/>
        <end position="164"/>
    </location>
</feature>
<dbReference type="InterPro" id="IPR003864">
    <property type="entry name" value="CSC1/OSCA1-like_7TM"/>
</dbReference>
<feature type="domain" description="CSC1/OSCA1-like cytosolic" evidence="12">
    <location>
        <begin position="187"/>
        <end position="343"/>
    </location>
</feature>
<dbReference type="AlphaFoldDB" id="A0AAV9D6F4"/>
<dbReference type="GO" id="GO:0005886">
    <property type="term" value="C:plasma membrane"/>
    <property type="evidence" value="ECO:0007669"/>
    <property type="project" value="TreeGrafter"/>
</dbReference>
<keyword evidence="3" id="KW-0813">Transport</keyword>
<evidence type="ECO:0000313" key="13">
    <source>
        <dbReference type="EMBL" id="KAK1296785.1"/>
    </source>
</evidence>
<evidence type="ECO:0000259" key="12">
    <source>
        <dbReference type="Pfam" id="PF14703"/>
    </source>
</evidence>
<dbReference type="InterPro" id="IPR045122">
    <property type="entry name" value="Csc1-like"/>
</dbReference>
<keyword evidence="14" id="KW-1185">Reference proteome</keyword>
<dbReference type="EMBL" id="JAUJYO010000015">
    <property type="protein sequence ID" value="KAK1296785.1"/>
    <property type="molecule type" value="Genomic_DNA"/>
</dbReference>
<comment type="similarity">
    <text evidence="2">Belongs to the CSC1 (TC 1.A.17) family.</text>
</comment>
<feature type="domain" description="CSC1/OSCA1-like N-terminal transmembrane" evidence="11">
    <location>
        <begin position="5"/>
        <end position="165"/>
    </location>
</feature>
<dbReference type="Pfam" id="PF14703">
    <property type="entry name" value="PHM7_cyt"/>
    <property type="match status" value="1"/>
</dbReference>
<evidence type="ECO:0000256" key="2">
    <source>
        <dbReference type="ARBA" id="ARBA00007779"/>
    </source>
</evidence>
<keyword evidence="6 9" id="KW-0472">Membrane</keyword>
<evidence type="ECO:0000256" key="3">
    <source>
        <dbReference type="ARBA" id="ARBA00022448"/>
    </source>
</evidence>
<dbReference type="InterPro" id="IPR032880">
    <property type="entry name" value="CSC1/OSCA1-like_N"/>
</dbReference>
<comment type="caution">
    <text evidence="13">The sequence shown here is derived from an EMBL/GenBank/DDBJ whole genome shotgun (WGS) entry which is preliminary data.</text>
</comment>
<feature type="transmembrane region" description="Helical" evidence="9">
    <location>
        <begin position="357"/>
        <end position="377"/>
    </location>
</feature>
<evidence type="ECO:0000256" key="6">
    <source>
        <dbReference type="ARBA" id="ARBA00023136"/>
    </source>
</evidence>
<feature type="transmembrane region" description="Helical" evidence="9">
    <location>
        <begin position="449"/>
        <end position="468"/>
    </location>
</feature>
<dbReference type="InterPro" id="IPR027815">
    <property type="entry name" value="CSC1/OSCA1-like_cyt"/>
</dbReference>
<keyword evidence="7" id="KW-0407">Ion channel</keyword>
<dbReference type="GO" id="GO:0005227">
    <property type="term" value="F:calcium-activated cation channel activity"/>
    <property type="evidence" value="ECO:0007669"/>
    <property type="project" value="InterPro"/>
</dbReference>
<keyword evidence="5 9" id="KW-1133">Transmembrane helix</keyword>
<feature type="transmembrane region" description="Helical" evidence="9">
    <location>
        <begin position="86"/>
        <end position="110"/>
    </location>
</feature>
<reference evidence="13" key="2">
    <citation type="submission" date="2023-06" db="EMBL/GenBank/DDBJ databases">
        <authorList>
            <person name="Ma L."/>
            <person name="Liu K.-W."/>
            <person name="Li Z."/>
            <person name="Hsiao Y.-Y."/>
            <person name="Qi Y."/>
            <person name="Fu T."/>
            <person name="Tang G."/>
            <person name="Zhang D."/>
            <person name="Sun W.-H."/>
            <person name="Liu D.-K."/>
            <person name="Li Y."/>
            <person name="Chen G.-Z."/>
            <person name="Liu X.-D."/>
            <person name="Liao X.-Y."/>
            <person name="Jiang Y.-T."/>
            <person name="Yu X."/>
            <person name="Hao Y."/>
            <person name="Huang J."/>
            <person name="Zhao X.-W."/>
            <person name="Ke S."/>
            <person name="Chen Y.-Y."/>
            <person name="Wu W.-L."/>
            <person name="Hsu J.-L."/>
            <person name="Lin Y.-F."/>
            <person name="Huang M.-D."/>
            <person name="Li C.-Y."/>
            <person name="Huang L."/>
            <person name="Wang Z.-W."/>
            <person name="Zhao X."/>
            <person name="Zhong W.-Y."/>
            <person name="Peng D.-H."/>
            <person name="Ahmad S."/>
            <person name="Lan S."/>
            <person name="Zhang J.-S."/>
            <person name="Tsai W.-C."/>
            <person name="Van De Peer Y."/>
            <person name="Liu Z.-J."/>
        </authorList>
    </citation>
    <scope>NUCLEOTIDE SEQUENCE</scope>
    <source>
        <strain evidence="13">CP</strain>
        <tissue evidence="13">Leaves</tissue>
    </source>
</reference>
<accession>A0AAV9D6F4</accession>
<evidence type="ECO:0000313" key="14">
    <source>
        <dbReference type="Proteomes" id="UP001180020"/>
    </source>
</evidence>
<dbReference type="Proteomes" id="UP001180020">
    <property type="component" value="Unassembled WGS sequence"/>
</dbReference>
<sequence length="719" mass="81545">MIVSALLTSVGINLGLCILFFTLFSILRKQPGNVRVYAPRLFAEGKHQTGNHFNLDRLLPSAGWVKRAWDTSEDDFLASSGLDAVVFMRIFIFSLRVFCVAGAIGVFVLLPVNFLGHELDFATIPNESLDLFSISNIKNGSKRLWVHFCAAYILTGAVCYFLYFEYKYISSKRLSYFYSSKPQPHNFTILVRGIPVAAGSSFSESVESFFMEYHSSTYLSHSVVRQTSKLRGLINDAENMSRRLIRLKSRPKNQQKNLRNGFLGIFGQNVNIVDHYEKKFEDLQANVRIEQSDVSSLGQEVGAAFVCFKSHYGAAIASSIQQSINPTRWVTEQAPEPHDVYWPFFSTRFIHRWISKFVVFVAAIFLTIIFVIPVLFVQGLTNLEQLETIFPFLKGFLTITFVSQVVTGYLPSLVLHLFLSVVPPIMKFFSTMQGYISHSEIEKSACSKMLLFTIWNIFFANVLTGSIGSQIEIFFEPKNIPSTLAVAVPAQASFFIAYVVTSGWTSLSSELTRTMSLIGDFIKRHCLRCMNSEFHAPSIPYHSDIPKILFFQLLGITYFILAPLILPFLLVYFSLGYIIYRNQLLNVYVPKFETGGKFWPIVHNSTIFSLILMHAIAIGIFGLKKLPLASSLIVPLPVLTLLFNEYCRKRFLPIFKAYSAEALIKKDRENQNDPTMPEFYNKLVTAYRDPALMPIEYSSNSDEHTSLFFLQLECNISVG</sequence>
<evidence type="ECO:0008006" key="15">
    <source>
        <dbReference type="Google" id="ProtNLM"/>
    </source>
</evidence>
<evidence type="ECO:0000256" key="5">
    <source>
        <dbReference type="ARBA" id="ARBA00022989"/>
    </source>
</evidence>
<comment type="subcellular location">
    <subcellularLocation>
        <location evidence="1">Membrane</location>
        <topology evidence="1">Multi-pass membrane protein</topology>
    </subcellularLocation>
</comment>
<feature type="transmembrane region" description="Helical" evidence="9">
    <location>
        <begin position="601"/>
        <end position="622"/>
    </location>
</feature>
<evidence type="ECO:0000259" key="10">
    <source>
        <dbReference type="Pfam" id="PF02714"/>
    </source>
</evidence>
<evidence type="ECO:0000256" key="7">
    <source>
        <dbReference type="ARBA" id="ARBA00023303"/>
    </source>
</evidence>
<feature type="transmembrane region" description="Helical" evidence="9">
    <location>
        <begin position="628"/>
        <end position="647"/>
    </location>
</feature>
<keyword evidence="8" id="KW-0175">Coiled coil</keyword>
<name>A0AAV9D6F4_ACOCL</name>
<dbReference type="Pfam" id="PF13967">
    <property type="entry name" value="RSN1_TM"/>
    <property type="match status" value="1"/>
</dbReference>
<feature type="coiled-coil region" evidence="8">
    <location>
        <begin position="230"/>
        <end position="293"/>
    </location>
</feature>
<dbReference type="Pfam" id="PF02714">
    <property type="entry name" value="RSN1_7TM"/>
    <property type="match status" value="1"/>
</dbReference>
<keyword evidence="4 9" id="KW-0812">Transmembrane</keyword>
<reference evidence="13" key="1">
    <citation type="journal article" date="2023" name="Nat. Commun.">
        <title>Diploid and tetraploid genomes of Acorus and the evolution of monocots.</title>
        <authorList>
            <person name="Ma L."/>
            <person name="Liu K.W."/>
            <person name="Li Z."/>
            <person name="Hsiao Y.Y."/>
            <person name="Qi Y."/>
            <person name="Fu T."/>
            <person name="Tang G.D."/>
            <person name="Zhang D."/>
            <person name="Sun W.H."/>
            <person name="Liu D.K."/>
            <person name="Li Y."/>
            <person name="Chen G.Z."/>
            <person name="Liu X.D."/>
            <person name="Liao X.Y."/>
            <person name="Jiang Y.T."/>
            <person name="Yu X."/>
            <person name="Hao Y."/>
            <person name="Huang J."/>
            <person name="Zhao X.W."/>
            <person name="Ke S."/>
            <person name="Chen Y.Y."/>
            <person name="Wu W.L."/>
            <person name="Hsu J.L."/>
            <person name="Lin Y.F."/>
            <person name="Huang M.D."/>
            <person name="Li C.Y."/>
            <person name="Huang L."/>
            <person name="Wang Z.W."/>
            <person name="Zhao X."/>
            <person name="Zhong W.Y."/>
            <person name="Peng D.H."/>
            <person name="Ahmad S."/>
            <person name="Lan S."/>
            <person name="Zhang J.S."/>
            <person name="Tsai W.C."/>
            <person name="Van de Peer Y."/>
            <person name="Liu Z.J."/>
        </authorList>
    </citation>
    <scope>NUCLEOTIDE SEQUENCE</scope>
    <source>
        <strain evidence="13">CP</strain>
    </source>
</reference>
<proteinExistence type="inferred from homology"/>
<evidence type="ECO:0000256" key="1">
    <source>
        <dbReference type="ARBA" id="ARBA00004141"/>
    </source>
</evidence>
<dbReference type="PANTHER" id="PTHR13018:SF109">
    <property type="entry name" value="CSC1-LIKE PROTEIN HYP1"/>
    <property type="match status" value="1"/>
</dbReference>
<evidence type="ECO:0000259" key="11">
    <source>
        <dbReference type="Pfam" id="PF13967"/>
    </source>
</evidence>
<gene>
    <name evidence="13" type="ORF">QJS10_CPB15g01290</name>
</gene>
<feature type="domain" description="CSC1/OSCA1-like 7TM region" evidence="10">
    <location>
        <begin position="356"/>
        <end position="621"/>
    </location>
</feature>
<evidence type="ECO:0000256" key="4">
    <source>
        <dbReference type="ARBA" id="ARBA00022692"/>
    </source>
</evidence>
<evidence type="ECO:0000256" key="8">
    <source>
        <dbReference type="SAM" id="Coils"/>
    </source>
</evidence>
<organism evidence="13 14">
    <name type="scientific">Acorus calamus</name>
    <name type="common">Sweet flag</name>
    <dbReference type="NCBI Taxonomy" id="4465"/>
    <lineage>
        <taxon>Eukaryota</taxon>
        <taxon>Viridiplantae</taxon>
        <taxon>Streptophyta</taxon>
        <taxon>Embryophyta</taxon>
        <taxon>Tracheophyta</taxon>
        <taxon>Spermatophyta</taxon>
        <taxon>Magnoliopsida</taxon>
        <taxon>Liliopsida</taxon>
        <taxon>Acoraceae</taxon>
        <taxon>Acorus</taxon>
    </lineage>
</organism>
<dbReference type="PANTHER" id="PTHR13018">
    <property type="entry name" value="PROBABLE MEMBRANE PROTEIN DUF221-RELATED"/>
    <property type="match status" value="1"/>
</dbReference>
<evidence type="ECO:0000256" key="9">
    <source>
        <dbReference type="SAM" id="Phobius"/>
    </source>
</evidence>
<feature type="transmembrane region" description="Helical" evidence="9">
    <location>
        <begin position="6"/>
        <end position="27"/>
    </location>
</feature>